<dbReference type="CDD" id="cd01524">
    <property type="entry name" value="RHOD_Pyr_redox"/>
    <property type="match status" value="1"/>
</dbReference>
<dbReference type="KEGG" id="saca:FFV09_16825"/>
<keyword evidence="4" id="KW-0274">FAD</keyword>
<dbReference type="InterPro" id="IPR036188">
    <property type="entry name" value="FAD/NAD-bd_sf"/>
</dbReference>
<dbReference type="InterPro" id="IPR001763">
    <property type="entry name" value="Rhodanese-like_dom"/>
</dbReference>
<dbReference type="Gene3D" id="3.40.250.10">
    <property type="entry name" value="Rhodanese-like domain"/>
    <property type="match status" value="1"/>
</dbReference>
<dbReference type="InterPro" id="IPR036868">
    <property type="entry name" value="TusA-like_sf"/>
</dbReference>
<dbReference type="Gene3D" id="3.30.110.40">
    <property type="entry name" value="TusA-like domain"/>
    <property type="match status" value="1"/>
</dbReference>
<organism evidence="9 10">
    <name type="scientific">Saccharibacillus brassicae</name>
    <dbReference type="NCBI Taxonomy" id="2583377"/>
    <lineage>
        <taxon>Bacteria</taxon>
        <taxon>Bacillati</taxon>
        <taxon>Bacillota</taxon>
        <taxon>Bacilli</taxon>
        <taxon>Bacillales</taxon>
        <taxon>Paenibacillaceae</taxon>
        <taxon>Saccharibacillus</taxon>
    </lineage>
</organism>
<dbReference type="GO" id="GO:0016491">
    <property type="term" value="F:oxidoreductase activity"/>
    <property type="evidence" value="ECO:0007669"/>
    <property type="project" value="UniProtKB-KW"/>
</dbReference>
<dbReference type="Pfam" id="PF00581">
    <property type="entry name" value="Rhodanese"/>
    <property type="match status" value="1"/>
</dbReference>
<dbReference type="Proteomes" id="UP000316968">
    <property type="component" value="Chromosome"/>
</dbReference>
<dbReference type="Pfam" id="PF01206">
    <property type="entry name" value="TusA"/>
    <property type="match status" value="1"/>
</dbReference>
<evidence type="ECO:0000313" key="9">
    <source>
        <dbReference type="EMBL" id="QDH22362.1"/>
    </source>
</evidence>
<sequence length="877" mass="93702">MSKKVLIVGGVAGGASAAARLRRLDEHADIILFEKGPYISFANCGLPYYIGGAINDRERLLVQTPKGMADRFRIDVRTRSEVISIDPQRRTVQVQSGERGLYEESYDELILSPGARPVVPDVPGADHPLIHTVRNIPDIDRIKEQVSPGGGKSAIVIGGGFIGVEMAENLKEAGLDVTLVEGNAQLLAPFDPELAAILAQEMEQRGVRLLFSQRVQGFRSVGAGIGVELPGNRVLTADLVILAIGVKPDTAFLAASGLELGPRGHIVVNEALETSAPHVYAVGDAIEVADYVHGTRTAVPLAGPANKQGRIAADRIAGLNSTYRGTMGTAVIKVFDLTGASVGSSEKTLKRLGVPYRSVIVHPSSHASYYPGSSAITLKLLFAPEGKVLGAQAVGYAGVEKRIDDIAVAIHFGGQVQDLTELELSYAPPFSSAKDPVNMAGYAADNILSGRVRSFSYDQLADRRPERSVLLDVRSELEHAGGHIPGSISIPVDELRDRLGELDPALEVWVYCQVGLRGYTASQILRQHGFDARNLSGGYKTYRQAAFRPRELPFDPDSDPNSDPGSGFGSDREPDSDPDRSSGSHSGSESDSDSGFDRSPDGDRTSAPAGQAAEASAAPDAGMLPQETRPLAVDRELDARGLSCPGPLMQVKQAMDQLADGQTLRVRASDPGFYEDIRAWADMTASSLLRLERGAGGVIEATLAKRAAAPDPAAPHTPAVAEPASTMVVFSGELDKAIASFIIANGAAASGRKVTMFFTFWGLNVIRKPERQTVKKTTMGRLFDLMLPRSSRKLGLSRMNMLGAGPRMIRGLMKNHNVDSLESLIQSAADQGVEMVACQMSMDLMGIRREELMDHVQSGGVGHYLGRAAQANHNLFV</sequence>
<dbReference type="SMART" id="SM00450">
    <property type="entry name" value="RHOD"/>
    <property type="match status" value="1"/>
</dbReference>
<dbReference type="PRINTS" id="PR00411">
    <property type="entry name" value="PNDRDTASEI"/>
</dbReference>
<comment type="cofactor">
    <cofactor evidence="1">
        <name>FAD</name>
        <dbReference type="ChEBI" id="CHEBI:57692"/>
    </cofactor>
</comment>
<keyword evidence="5" id="KW-0560">Oxidoreductase</keyword>
<dbReference type="EMBL" id="CP041217">
    <property type="protein sequence ID" value="QDH22362.1"/>
    <property type="molecule type" value="Genomic_DNA"/>
</dbReference>
<feature type="compositionally biased region" description="Basic and acidic residues" evidence="7">
    <location>
        <begin position="570"/>
        <end position="582"/>
    </location>
</feature>
<protein>
    <submittedName>
        <fullName evidence="9">CoA-disulfide reductase</fullName>
    </submittedName>
</protein>
<evidence type="ECO:0000256" key="3">
    <source>
        <dbReference type="ARBA" id="ARBA00022630"/>
    </source>
</evidence>
<dbReference type="PANTHER" id="PTHR43429">
    <property type="entry name" value="PYRIDINE NUCLEOTIDE-DISULFIDE OXIDOREDUCTASE DOMAIN-CONTAINING"/>
    <property type="match status" value="1"/>
</dbReference>
<dbReference type="SUPFAM" id="SSF64307">
    <property type="entry name" value="SirA-like"/>
    <property type="match status" value="1"/>
</dbReference>
<dbReference type="SUPFAM" id="SSF55424">
    <property type="entry name" value="FAD/NAD-linked reductases, dimerisation (C-terminal) domain"/>
    <property type="match status" value="1"/>
</dbReference>
<proteinExistence type="inferred from homology"/>
<keyword evidence="3" id="KW-0285">Flavoprotein</keyword>
<dbReference type="InterPro" id="IPR032836">
    <property type="entry name" value="DsrE2-like"/>
</dbReference>
<accession>A0A4Y6UXA1</accession>
<comment type="similarity">
    <text evidence="2">Belongs to the class-III pyridine nucleotide-disulfide oxidoreductase family.</text>
</comment>
<evidence type="ECO:0000256" key="4">
    <source>
        <dbReference type="ARBA" id="ARBA00022827"/>
    </source>
</evidence>
<feature type="compositionally biased region" description="Basic and acidic residues" evidence="7">
    <location>
        <begin position="595"/>
        <end position="604"/>
    </location>
</feature>
<dbReference type="InterPro" id="IPR027396">
    <property type="entry name" value="DsrEFH-like"/>
</dbReference>
<dbReference type="AlphaFoldDB" id="A0A4Y6UXA1"/>
<evidence type="ECO:0000256" key="1">
    <source>
        <dbReference type="ARBA" id="ARBA00001974"/>
    </source>
</evidence>
<evidence type="ECO:0000256" key="2">
    <source>
        <dbReference type="ARBA" id="ARBA00009130"/>
    </source>
</evidence>
<feature type="region of interest" description="Disordered" evidence="7">
    <location>
        <begin position="550"/>
        <end position="624"/>
    </location>
</feature>
<gene>
    <name evidence="9" type="ORF">FFV09_16825</name>
</gene>
<dbReference type="Gene3D" id="3.50.50.60">
    <property type="entry name" value="FAD/NAD(P)-binding domain"/>
    <property type="match status" value="2"/>
</dbReference>
<dbReference type="PANTHER" id="PTHR43429:SF1">
    <property type="entry name" value="NAD(P)H SULFUR OXIDOREDUCTASE (COA-DEPENDENT)"/>
    <property type="match status" value="1"/>
</dbReference>
<dbReference type="PROSITE" id="PS01148">
    <property type="entry name" value="UPF0033"/>
    <property type="match status" value="1"/>
</dbReference>
<dbReference type="PROSITE" id="PS50206">
    <property type="entry name" value="RHODANESE_3"/>
    <property type="match status" value="1"/>
</dbReference>
<dbReference type="Gene3D" id="3.40.1260.10">
    <property type="entry name" value="DsrEFH-like"/>
    <property type="match status" value="1"/>
</dbReference>
<keyword evidence="6" id="KW-0676">Redox-active center</keyword>
<dbReference type="InterPro" id="IPR004099">
    <property type="entry name" value="Pyr_nucl-diS_OxRdtase_dimer"/>
</dbReference>
<evidence type="ECO:0000259" key="8">
    <source>
        <dbReference type="PROSITE" id="PS50206"/>
    </source>
</evidence>
<evidence type="ECO:0000256" key="6">
    <source>
        <dbReference type="ARBA" id="ARBA00023284"/>
    </source>
</evidence>
<evidence type="ECO:0000256" key="5">
    <source>
        <dbReference type="ARBA" id="ARBA00023002"/>
    </source>
</evidence>
<dbReference type="Pfam" id="PF13686">
    <property type="entry name" value="DrsE_2"/>
    <property type="match status" value="1"/>
</dbReference>
<evidence type="ECO:0000256" key="7">
    <source>
        <dbReference type="SAM" id="MobiDB-lite"/>
    </source>
</evidence>
<dbReference type="SUPFAM" id="SSF52821">
    <property type="entry name" value="Rhodanese/Cell cycle control phosphatase"/>
    <property type="match status" value="1"/>
</dbReference>
<dbReference type="RefSeq" id="WP_141448906.1">
    <property type="nucleotide sequence ID" value="NZ_CP041217.1"/>
</dbReference>
<dbReference type="PRINTS" id="PR00368">
    <property type="entry name" value="FADPNR"/>
</dbReference>
<dbReference type="InterPro" id="IPR023753">
    <property type="entry name" value="FAD/NAD-binding_dom"/>
</dbReference>
<feature type="domain" description="Rhodanese" evidence="8">
    <location>
        <begin position="464"/>
        <end position="551"/>
    </location>
</feature>
<dbReference type="SUPFAM" id="SSF51905">
    <property type="entry name" value="FAD/NAD(P)-binding domain"/>
    <property type="match status" value="1"/>
</dbReference>
<dbReference type="InterPro" id="IPR001455">
    <property type="entry name" value="TusA-like"/>
</dbReference>
<dbReference type="OrthoDB" id="9802028at2"/>
<name>A0A4Y6UXA1_SACBS</name>
<reference evidence="9 10" key="1">
    <citation type="submission" date="2019-06" db="EMBL/GenBank/DDBJ databases">
        <title>Saccharibacillus brassicae sp. nov., an endophytic bacterium isolated from Chinese cabbage seeds (Brassica pekinensis).</title>
        <authorList>
            <person name="Jiang L."/>
            <person name="Lee J."/>
            <person name="Kim S.W."/>
        </authorList>
    </citation>
    <scope>NUCLEOTIDE SEQUENCE [LARGE SCALE GENOMIC DNA]</scope>
    <source>
        <strain evidence="10">KCTC 43072 / ATSA2</strain>
    </source>
</reference>
<evidence type="ECO:0000313" key="10">
    <source>
        <dbReference type="Proteomes" id="UP000316968"/>
    </source>
</evidence>
<dbReference type="Pfam" id="PF02852">
    <property type="entry name" value="Pyr_redox_dim"/>
    <property type="match status" value="1"/>
</dbReference>
<feature type="compositionally biased region" description="Low complexity" evidence="7">
    <location>
        <begin position="606"/>
        <end position="622"/>
    </location>
</feature>
<dbReference type="SUPFAM" id="SSF75169">
    <property type="entry name" value="DsrEFH-like"/>
    <property type="match status" value="1"/>
</dbReference>
<dbReference type="InterPro" id="IPR050260">
    <property type="entry name" value="FAD-bd_OxRdtase"/>
</dbReference>
<keyword evidence="10" id="KW-1185">Reference proteome</keyword>
<dbReference type="Pfam" id="PF07992">
    <property type="entry name" value="Pyr_redox_2"/>
    <property type="match status" value="1"/>
</dbReference>
<dbReference type="InterPro" id="IPR036873">
    <property type="entry name" value="Rhodanese-like_dom_sf"/>
</dbReference>
<dbReference type="InterPro" id="IPR016156">
    <property type="entry name" value="FAD/NAD-linked_Rdtase_dimer_sf"/>
</dbReference>